<reference evidence="1 2" key="1">
    <citation type="journal article" date="2021" name="Elife">
        <title>Chloroplast acquisition without the gene transfer in kleptoplastic sea slugs, Plakobranchus ocellatus.</title>
        <authorList>
            <person name="Maeda T."/>
            <person name="Takahashi S."/>
            <person name="Yoshida T."/>
            <person name="Shimamura S."/>
            <person name="Takaki Y."/>
            <person name="Nagai Y."/>
            <person name="Toyoda A."/>
            <person name="Suzuki Y."/>
            <person name="Arimoto A."/>
            <person name="Ishii H."/>
            <person name="Satoh N."/>
            <person name="Nishiyama T."/>
            <person name="Hasebe M."/>
            <person name="Maruyama T."/>
            <person name="Minagawa J."/>
            <person name="Obokata J."/>
            <person name="Shigenobu S."/>
        </authorList>
    </citation>
    <scope>NUCLEOTIDE SEQUENCE [LARGE SCALE GENOMIC DNA]</scope>
</reference>
<evidence type="ECO:0000313" key="2">
    <source>
        <dbReference type="Proteomes" id="UP000762676"/>
    </source>
</evidence>
<comment type="caution">
    <text evidence="1">The sequence shown here is derived from an EMBL/GenBank/DDBJ whole genome shotgun (WGS) entry which is preliminary data.</text>
</comment>
<organism evidence="1 2">
    <name type="scientific">Elysia marginata</name>
    <dbReference type="NCBI Taxonomy" id="1093978"/>
    <lineage>
        <taxon>Eukaryota</taxon>
        <taxon>Metazoa</taxon>
        <taxon>Spiralia</taxon>
        <taxon>Lophotrochozoa</taxon>
        <taxon>Mollusca</taxon>
        <taxon>Gastropoda</taxon>
        <taxon>Heterobranchia</taxon>
        <taxon>Euthyneura</taxon>
        <taxon>Panpulmonata</taxon>
        <taxon>Sacoglossa</taxon>
        <taxon>Placobranchoidea</taxon>
        <taxon>Plakobranchidae</taxon>
        <taxon>Elysia</taxon>
    </lineage>
</organism>
<evidence type="ECO:0008006" key="3">
    <source>
        <dbReference type="Google" id="ProtNLM"/>
    </source>
</evidence>
<keyword evidence="2" id="KW-1185">Reference proteome</keyword>
<gene>
    <name evidence="1" type="ORF">ElyMa_000751300</name>
</gene>
<dbReference type="AlphaFoldDB" id="A0AAV4GQP7"/>
<sequence length="204" mass="22907">MFTLPPVSSMDKDYELVSLSPSGSPRHGDFKTDQFFIPQYTFNKQGKTGMIMVGPFKLTLEPNPNLVLVPPGGSQRRTTMILQRKAHSPSNTPPRDFRIRQDTRQTGAPCLPTEQCVLENSQANLLDHNYMTPPEQWDKVKRFNKAVAKHSANAEFINARVENIEPANKNVLVTIKGDNMLRVVDKLSDPAQVPMKTSKVRGSF</sequence>
<evidence type="ECO:0000313" key="1">
    <source>
        <dbReference type="EMBL" id="GFR87626.1"/>
    </source>
</evidence>
<dbReference type="Proteomes" id="UP000762676">
    <property type="component" value="Unassembled WGS sequence"/>
</dbReference>
<name>A0AAV4GQP7_9GAST</name>
<accession>A0AAV4GQP7</accession>
<proteinExistence type="predicted"/>
<protein>
    <recommendedName>
        <fullName evidence="3">Major sperm protein</fullName>
    </recommendedName>
</protein>
<dbReference type="EMBL" id="BMAT01001525">
    <property type="protein sequence ID" value="GFR87626.1"/>
    <property type="molecule type" value="Genomic_DNA"/>
</dbReference>